<accession>A0A0L8J0W4</accession>
<evidence type="ECO:0000256" key="2">
    <source>
        <dbReference type="ARBA" id="ARBA00023002"/>
    </source>
</evidence>
<dbReference type="GO" id="GO:0016491">
    <property type="term" value="F:oxidoreductase activity"/>
    <property type="evidence" value="ECO:0007669"/>
    <property type="project" value="UniProtKB-KW"/>
</dbReference>
<sequence>MTLRVAVVGLGWAARSIWLPRVAAHPGMTVTAVVDPSPAARAAFAEEPAVGAGGPAPRVLASAAELTPDLADLAIVAVPNHAHCSVASGLLRRGIPVFLEKPVCLSTAEADELAEAEKAGAVLVAGSAARYRGDIRRLEDLTPSLGRIRHVRVAWERARGVPGTRWFTRRDTAGGGALVDLGWHLLDTALPLLGGRVEFEQVAATVGHDFVNRDVAQAAWREEDEPAPGGTGDVEDTARAFLVTDDGVSVSVHASWASHAEYDTTLVEVHGTAGTAVLSCTFGFSPNRRGGSTLTVTRHGETVPVPLDPEPVGVEYDRQVDALPALLADPGLRGRSIAATRTTIGVIERAYASALGVGTPTSERNTERQPA</sequence>
<evidence type="ECO:0000259" key="3">
    <source>
        <dbReference type="Pfam" id="PF01408"/>
    </source>
</evidence>
<keyword evidence="2" id="KW-0560">Oxidoreductase</keyword>
<dbReference type="Gene3D" id="3.30.360.10">
    <property type="entry name" value="Dihydrodipicolinate Reductase, domain 2"/>
    <property type="match status" value="1"/>
</dbReference>
<organism evidence="5 6">
    <name type="scientific">Streptomyces viridochromogenes</name>
    <dbReference type="NCBI Taxonomy" id="1938"/>
    <lineage>
        <taxon>Bacteria</taxon>
        <taxon>Bacillati</taxon>
        <taxon>Actinomycetota</taxon>
        <taxon>Actinomycetes</taxon>
        <taxon>Kitasatosporales</taxon>
        <taxon>Streptomycetaceae</taxon>
        <taxon>Streptomyces</taxon>
    </lineage>
</organism>
<evidence type="ECO:0000256" key="1">
    <source>
        <dbReference type="ARBA" id="ARBA00010928"/>
    </source>
</evidence>
<name>A0A0L8J0W4_STRVR</name>
<dbReference type="RefSeq" id="WP_051787651.1">
    <property type="nucleotide sequence ID" value="NZ_LGUP01000415.1"/>
</dbReference>
<dbReference type="Pfam" id="PF22725">
    <property type="entry name" value="GFO_IDH_MocA_C3"/>
    <property type="match status" value="1"/>
</dbReference>
<feature type="domain" description="Gfo/Idh/MocA-like oxidoreductase N-terminal" evidence="3">
    <location>
        <begin position="3"/>
        <end position="121"/>
    </location>
</feature>
<dbReference type="Pfam" id="PF01408">
    <property type="entry name" value="GFO_IDH_MocA"/>
    <property type="match status" value="1"/>
</dbReference>
<comment type="similarity">
    <text evidence="1">Belongs to the Gfo/Idh/MocA family.</text>
</comment>
<dbReference type="OrthoDB" id="256869at2"/>
<dbReference type="InterPro" id="IPR000683">
    <property type="entry name" value="Gfo/Idh/MocA-like_OxRdtase_N"/>
</dbReference>
<evidence type="ECO:0000259" key="4">
    <source>
        <dbReference type="Pfam" id="PF22725"/>
    </source>
</evidence>
<dbReference type="InterPro" id="IPR055170">
    <property type="entry name" value="GFO_IDH_MocA-like_dom"/>
</dbReference>
<dbReference type="EMBL" id="LGUP01000415">
    <property type="protein sequence ID" value="KOG07298.1"/>
    <property type="molecule type" value="Genomic_DNA"/>
</dbReference>
<proteinExistence type="inferred from homology"/>
<dbReference type="GO" id="GO:0000166">
    <property type="term" value="F:nucleotide binding"/>
    <property type="evidence" value="ECO:0007669"/>
    <property type="project" value="InterPro"/>
</dbReference>
<evidence type="ECO:0000313" key="5">
    <source>
        <dbReference type="EMBL" id="KOG07298.1"/>
    </source>
</evidence>
<evidence type="ECO:0000313" key="6">
    <source>
        <dbReference type="Proteomes" id="UP000037023"/>
    </source>
</evidence>
<comment type="caution">
    <text evidence="5">The sequence shown here is derived from an EMBL/GenBank/DDBJ whole genome shotgun (WGS) entry which is preliminary data.</text>
</comment>
<reference evidence="5 6" key="1">
    <citation type="submission" date="2015-06" db="EMBL/GenBank/DDBJ databases">
        <authorList>
            <person name="Hoefler B.C."/>
            <person name="Straight P.D."/>
        </authorList>
    </citation>
    <scope>NUCLEOTIDE SEQUENCE [LARGE SCALE GENOMIC DNA]</scope>
    <source>
        <strain evidence="5 6">NRRL 3427</strain>
    </source>
</reference>
<dbReference type="InterPro" id="IPR051317">
    <property type="entry name" value="Gfo/Idh/MocA_oxidoreduct"/>
</dbReference>
<feature type="domain" description="GFO/IDH/MocA-like oxidoreductase" evidence="4">
    <location>
        <begin position="145"/>
        <end position="276"/>
    </location>
</feature>
<dbReference type="InterPro" id="IPR036291">
    <property type="entry name" value="NAD(P)-bd_dom_sf"/>
</dbReference>
<dbReference type="Proteomes" id="UP000037023">
    <property type="component" value="Unassembled WGS sequence"/>
</dbReference>
<dbReference type="PANTHER" id="PTHR43708:SF5">
    <property type="entry name" value="CONSERVED EXPRESSED OXIDOREDUCTASE (EUROFUNG)-RELATED"/>
    <property type="match status" value="1"/>
</dbReference>
<dbReference type="PATRIC" id="fig|1938.6.peg.8713"/>
<dbReference type="SUPFAM" id="SSF55347">
    <property type="entry name" value="Glyceraldehyde-3-phosphate dehydrogenase-like, C-terminal domain"/>
    <property type="match status" value="1"/>
</dbReference>
<dbReference type="PANTHER" id="PTHR43708">
    <property type="entry name" value="CONSERVED EXPRESSED OXIDOREDUCTASE (EUROFUNG)"/>
    <property type="match status" value="1"/>
</dbReference>
<dbReference type="AlphaFoldDB" id="A0A0L8J0W4"/>
<gene>
    <name evidence="5" type="ORF">ADK34_40465</name>
</gene>
<dbReference type="Gene3D" id="3.40.50.720">
    <property type="entry name" value="NAD(P)-binding Rossmann-like Domain"/>
    <property type="match status" value="1"/>
</dbReference>
<dbReference type="SUPFAM" id="SSF51735">
    <property type="entry name" value="NAD(P)-binding Rossmann-fold domains"/>
    <property type="match status" value="1"/>
</dbReference>
<protein>
    <submittedName>
        <fullName evidence="5">Oxidoreductase</fullName>
    </submittedName>
</protein>